<evidence type="ECO:0000313" key="2">
    <source>
        <dbReference type="Proteomes" id="UP000253594"/>
    </source>
</evidence>
<accession>A0A367LXG1</accession>
<protein>
    <submittedName>
        <fullName evidence="1">DUF2790 domain-containing protein</fullName>
    </submittedName>
</protein>
<name>A0A367LXG1_PSEAI</name>
<dbReference type="Proteomes" id="UP000253594">
    <property type="component" value="Unassembled WGS sequence"/>
</dbReference>
<reference evidence="1 2" key="1">
    <citation type="submission" date="2018-07" db="EMBL/GenBank/DDBJ databases">
        <title>Mechanisms of high-level aminoglycoside resistance among Gram-negative pathogens in Brazil.</title>
        <authorList>
            <person name="Ballaben A.S."/>
            <person name="Darini A.L.C."/>
            <person name="Doi Y."/>
        </authorList>
    </citation>
    <scope>NUCLEOTIDE SEQUENCE [LARGE SCALE GENOMIC DNA]</scope>
    <source>
        <strain evidence="1 2">B2-305</strain>
    </source>
</reference>
<dbReference type="EMBL" id="QORE01002646">
    <property type="protein sequence ID" value="RCI69864.1"/>
    <property type="molecule type" value="Genomic_DNA"/>
</dbReference>
<evidence type="ECO:0000313" key="1">
    <source>
        <dbReference type="EMBL" id="RCI69864.1"/>
    </source>
</evidence>
<dbReference type="AlphaFoldDB" id="A0A367LXG1"/>
<comment type="caution">
    <text evidence="1">The sequence shown here is derived from an EMBL/GenBank/DDBJ whole genome shotgun (WGS) entry which is preliminary data.</text>
</comment>
<sequence length="34" mass="4188">MYRPAAAIQRLTNRAFQRHIRDNSAAWNRPRRRH</sequence>
<gene>
    <name evidence="1" type="ORF">DT376_37670</name>
</gene>
<organism evidence="1 2">
    <name type="scientific">Pseudomonas aeruginosa</name>
    <dbReference type="NCBI Taxonomy" id="287"/>
    <lineage>
        <taxon>Bacteria</taxon>
        <taxon>Pseudomonadati</taxon>
        <taxon>Pseudomonadota</taxon>
        <taxon>Gammaproteobacteria</taxon>
        <taxon>Pseudomonadales</taxon>
        <taxon>Pseudomonadaceae</taxon>
        <taxon>Pseudomonas</taxon>
    </lineage>
</organism>
<proteinExistence type="predicted"/>
<feature type="non-terminal residue" evidence="1">
    <location>
        <position position="34"/>
    </location>
</feature>